<dbReference type="RefSeq" id="WP_085091866.1">
    <property type="nucleotide sequence ID" value="NZ_FXAK01000010.1"/>
</dbReference>
<reference evidence="1 2" key="1">
    <citation type="submission" date="2017-04" db="EMBL/GenBank/DDBJ databases">
        <authorList>
            <person name="Afonso C.L."/>
            <person name="Miller P.J."/>
            <person name="Scott M.A."/>
            <person name="Spackman E."/>
            <person name="Goraichik I."/>
            <person name="Dimitrov K.M."/>
            <person name="Suarez D.L."/>
            <person name="Swayne D.E."/>
        </authorList>
    </citation>
    <scope>NUCLEOTIDE SEQUENCE [LARGE SCALE GENOMIC DNA]</scope>
    <source>
        <strain evidence="1 2">A2P</strain>
    </source>
</reference>
<dbReference type="STRING" id="286727.SAMN02982917_0033"/>
<dbReference type="InterPro" id="IPR007711">
    <property type="entry name" value="HigB-1"/>
</dbReference>
<dbReference type="Pfam" id="PF05015">
    <property type="entry name" value="HigB-like_toxin"/>
    <property type="match status" value="1"/>
</dbReference>
<evidence type="ECO:0000313" key="2">
    <source>
        <dbReference type="Proteomes" id="UP000192936"/>
    </source>
</evidence>
<accession>A0A1X7HQ10</accession>
<dbReference type="SUPFAM" id="SSF143011">
    <property type="entry name" value="RelE-like"/>
    <property type="match status" value="1"/>
</dbReference>
<gene>
    <name evidence="1" type="ORF">SAMN02982917_0033</name>
</gene>
<proteinExistence type="predicted"/>
<dbReference type="Proteomes" id="UP000192936">
    <property type="component" value="Unassembled WGS sequence"/>
</dbReference>
<dbReference type="PANTHER" id="PTHR40266:SF2">
    <property type="entry name" value="TOXIN HIGB-1"/>
    <property type="match status" value="1"/>
</dbReference>
<organism evidence="1 2">
    <name type="scientific">Azospirillum oryzae</name>
    <dbReference type="NCBI Taxonomy" id="286727"/>
    <lineage>
        <taxon>Bacteria</taxon>
        <taxon>Pseudomonadati</taxon>
        <taxon>Pseudomonadota</taxon>
        <taxon>Alphaproteobacteria</taxon>
        <taxon>Rhodospirillales</taxon>
        <taxon>Azospirillaceae</taxon>
        <taxon>Azospirillum</taxon>
    </lineage>
</organism>
<evidence type="ECO:0000313" key="1">
    <source>
        <dbReference type="EMBL" id="SMF90898.1"/>
    </source>
</evidence>
<protein>
    <submittedName>
        <fullName evidence="1">Proteic killer suppression protein</fullName>
    </submittedName>
</protein>
<dbReference type="OrthoDB" id="9801102at2"/>
<dbReference type="EMBL" id="FXAK01000010">
    <property type="protein sequence ID" value="SMF90898.1"/>
    <property type="molecule type" value="Genomic_DNA"/>
</dbReference>
<dbReference type="Gene3D" id="3.30.2310.20">
    <property type="entry name" value="RelE-like"/>
    <property type="match status" value="1"/>
</dbReference>
<sequence length="94" mass="10694">MIKSFADKRTVALFLGRPIKGVPSDVALRAHRKLVMIDKSALLEDLRNPPGNKLESLDGDRAGQHSIRVNKQWRICLTWVDGDAYDVEFCDYHD</sequence>
<dbReference type="InterPro" id="IPR035093">
    <property type="entry name" value="RelE/ParE_toxin_dom_sf"/>
</dbReference>
<dbReference type="PANTHER" id="PTHR40266">
    <property type="entry name" value="TOXIN HIGB-1"/>
    <property type="match status" value="1"/>
</dbReference>
<name>A0A1X7HQ10_9PROT</name>
<dbReference type="AlphaFoldDB" id="A0A1X7HQ10"/>